<dbReference type="GeneID" id="63821892"/>
<organism evidence="1 2">
    <name type="scientific">Laetiporus sulphureus 93-53</name>
    <dbReference type="NCBI Taxonomy" id="1314785"/>
    <lineage>
        <taxon>Eukaryota</taxon>
        <taxon>Fungi</taxon>
        <taxon>Dikarya</taxon>
        <taxon>Basidiomycota</taxon>
        <taxon>Agaricomycotina</taxon>
        <taxon>Agaricomycetes</taxon>
        <taxon>Polyporales</taxon>
        <taxon>Laetiporus</taxon>
    </lineage>
</organism>
<dbReference type="Proteomes" id="UP000076871">
    <property type="component" value="Unassembled WGS sequence"/>
</dbReference>
<dbReference type="Gene3D" id="3.40.47.10">
    <property type="match status" value="1"/>
</dbReference>
<feature type="non-terminal residue" evidence="1">
    <location>
        <position position="1"/>
    </location>
</feature>
<reference evidence="1 2" key="1">
    <citation type="journal article" date="2016" name="Mol. Biol. Evol.">
        <title>Comparative Genomics of Early-Diverging Mushroom-Forming Fungi Provides Insights into the Origins of Lignocellulose Decay Capabilities.</title>
        <authorList>
            <person name="Nagy L.G."/>
            <person name="Riley R."/>
            <person name="Tritt A."/>
            <person name="Adam C."/>
            <person name="Daum C."/>
            <person name="Floudas D."/>
            <person name="Sun H."/>
            <person name="Yadav J.S."/>
            <person name="Pangilinan J."/>
            <person name="Larsson K.H."/>
            <person name="Matsuura K."/>
            <person name="Barry K."/>
            <person name="Labutti K."/>
            <person name="Kuo R."/>
            <person name="Ohm R.A."/>
            <person name="Bhattacharya S.S."/>
            <person name="Shirouzu T."/>
            <person name="Yoshinaga Y."/>
            <person name="Martin F.M."/>
            <person name="Grigoriev I.V."/>
            <person name="Hibbett D.S."/>
        </authorList>
    </citation>
    <scope>NUCLEOTIDE SEQUENCE [LARGE SCALE GENOMIC DNA]</scope>
    <source>
        <strain evidence="1 2">93-53</strain>
    </source>
</reference>
<dbReference type="InterPro" id="IPR016039">
    <property type="entry name" value="Thiolase-like"/>
</dbReference>
<accession>A0A165CNT8</accession>
<evidence type="ECO:0000313" key="2">
    <source>
        <dbReference type="Proteomes" id="UP000076871"/>
    </source>
</evidence>
<dbReference type="InParanoid" id="A0A165CNT8"/>
<dbReference type="STRING" id="1314785.A0A165CNT8"/>
<dbReference type="EMBL" id="KV427646">
    <property type="protein sequence ID" value="KZT03146.1"/>
    <property type="molecule type" value="Genomic_DNA"/>
</dbReference>
<evidence type="ECO:0000313" key="1">
    <source>
        <dbReference type="EMBL" id="KZT03146.1"/>
    </source>
</evidence>
<dbReference type="OrthoDB" id="329835at2759"/>
<name>A0A165CNT8_9APHY</name>
<sequence>GISLSGPGGGTRGLNIEALDGWNVLSGPPNHRNAESHHGIALPHRYNTKDKMTPEFLFRYLKEFGISPMESAQVSPAEVVLFYQVLSALQRSGIDYRGTNTGVYVGYSAYSPSVVCRVVYMLHYSSRRCS</sequence>
<dbReference type="RefSeq" id="XP_040760886.1">
    <property type="nucleotide sequence ID" value="XM_040904862.1"/>
</dbReference>
<gene>
    <name evidence="1" type="ORF">LAESUDRAFT_660267</name>
</gene>
<proteinExistence type="predicted"/>
<protein>
    <submittedName>
        <fullName evidence="1">Uncharacterized protein</fullName>
    </submittedName>
</protein>
<dbReference type="GO" id="GO:0016746">
    <property type="term" value="F:acyltransferase activity"/>
    <property type="evidence" value="ECO:0007669"/>
    <property type="project" value="InterPro"/>
</dbReference>
<dbReference type="AlphaFoldDB" id="A0A165CNT8"/>
<dbReference type="SUPFAM" id="SSF53901">
    <property type="entry name" value="Thiolase-like"/>
    <property type="match status" value="1"/>
</dbReference>
<keyword evidence="2" id="KW-1185">Reference proteome</keyword>